<name>A0A5S3WIV1_9GAMM</name>
<evidence type="ECO:0000313" key="2">
    <source>
        <dbReference type="Proteomes" id="UP000310249"/>
    </source>
</evidence>
<reference evidence="1 2" key="1">
    <citation type="submission" date="2018-01" db="EMBL/GenBank/DDBJ databases">
        <authorList>
            <person name="Paulsen S."/>
            <person name="Gram L.K."/>
        </authorList>
    </citation>
    <scope>NUCLEOTIDE SEQUENCE [LARGE SCALE GENOMIC DNA]</scope>
    <source>
        <strain evidence="1 2">S2676</strain>
    </source>
</reference>
<dbReference type="OrthoDB" id="5432576at2"/>
<gene>
    <name evidence="1" type="ORF">CWB99_15945</name>
</gene>
<protein>
    <recommendedName>
        <fullName evidence="3">Phage tail protein</fullName>
    </recommendedName>
</protein>
<proteinExistence type="predicted"/>
<dbReference type="RefSeq" id="WP_138552790.1">
    <property type="nucleotide sequence ID" value="NZ_PNCH01000046.1"/>
</dbReference>
<organism evidence="1 2">
    <name type="scientific">Pseudoalteromonas rubra</name>
    <dbReference type="NCBI Taxonomy" id="43658"/>
    <lineage>
        <taxon>Bacteria</taxon>
        <taxon>Pseudomonadati</taxon>
        <taxon>Pseudomonadota</taxon>
        <taxon>Gammaproteobacteria</taxon>
        <taxon>Alteromonadales</taxon>
        <taxon>Pseudoalteromonadaceae</taxon>
        <taxon>Pseudoalteromonas</taxon>
    </lineage>
</organism>
<evidence type="ECO:0000313" key="1">
    <source>
        <dbReference type="EMBL" id="TMP27208.1"/>
    </source>
</evidence>
<comment type="caution">
    <text evidence="1">The sequence shown here is derived from an EMBL/GenBank/DDBJ whole genome shotgun (WGS) entry which is preliminary data.</text>
</comment>
<dbReference type="EMBL" id="PNCI01000036">
    <property type="protein sequence ID" value="TMP27208.1"/>
    <property type="molecule type" value="Genomic_DNA"/>
</dbReference>
<reference evidence="2" key="2">
    <citation type="submission" date="2019-06" db="EMBL/GenBank/DDBJ databases">
        <title>Co-occurence of chitin degradation, pigmentation and bioactivity in marine Pseudoalteromonas.</title>
        <authorList>
            <person name="Sonnenschein E.C."/>
            <person name="Bech P.K."/>
        </authorList>
    </citation>
    <scope>NUCLEOTIDE SEQUENCE [LARGE SCALE GENOMIC DNA]</scope>
    <source>
        <strain evidence="2">S2676</strain>
    </source>
</reference>
<dbReference type="AlphaFoldDB" id="A0A5S3WIV1"/>
<dbReference type="Proteomes" id="UP000310249">
    <property type="component" value="Unassembled WGS sequence"/>
</dbReference>
<evidence type="ECO:0008006" key="3">
    <source>
        <dbReference type="Google" id="ProtNLM"/>
    </source>
</evidence>
<accession>A0A5S3WIV1</accession>
<sequence length="120" mass="13519">MIEINGTQHEQFVWVDEFNYQAVAEQSERALNGAPHIEKTAIPVGRPITLQSQLESATIYKALFAHATSTLTDFTITIRGTVYQVMWNHSLQPVTGTPVSLYSDAEPDYFQDITLKFKTV</sequence>